<reference evidence="4 5" key="1">
    <citation type="submission" date="2018-08" db="EMBL/GenBank/DDBJ databases">
        <title>A genome reference for cultivated species of the human gut microbiota.</title>
        <authorList>
            <person name="Zou Y."/>
            <person name="Xue W."/>
            <person name="Luo G."/>
        </authorList>
    </citation>
    <scope>NUCLEOTIDE SEQUENCE [LARGE SCALE GENOMIC DNA]</scope>
    <source>
        <strain evidence="4 5">OM06-4</strain>
    </source>
</reference>
<keyword evidence="1 4" id="KW-0378">Hydrolase</keyword>
<dbReference type="SUPFAM" id="SSF53187">
    <property type="entry name" value="Zn-dependent exopeptidases"/>
    <property type="match status" value="1"/>
</dbReference>
<dbReference type="InterPro" id="IPR036264">
    <property type="entry name" value="Bact_exopeptidase_dim_dom"/>
</dbReference>
<evidence type="ECO:0000256" key="1">
    <source>
        <dbReference type="ARBA" id="ARBA00022801"/>
    </source>
</evidence>
<dbReference type="Proteomes" id="UP000261032">
    <property type="component" value="Unassembled WGS sequence"/>
</dbReference>
<feature type="binding site" evidence="2">
    <location>
        <position position="157"/>
    </location>
    <ligand>
        <name>Mn(2+)</name>
        <dbReference type="ChEBI" id="CHEBI:29035"/>
        <label>2</label>
    </ligand>
</feature>
<proteinExistence type="predicted"/>
<feature type="binding site" evidence="2">
    <location>
        <position position="349"/>
    </location>
    <ligand>
        <name>Mn(2+)</name>
        <dbReference type="ChEBI" id="CHEBI:29035"/>
        <label>2</label>
    </ligand>
</feature>
<dbReference type="PANTHER" id="PTHR11014:SF63">
    <property type="entry name" value="METALLOPEPTIDASE, PUTATIVE (AFU_ORTHOLOGUE AFUA_6G09600)-RELATED"/>
    <property type="match status" value="1"/>
</dbReference>
<dbReference type="GO" id="GO:0046872">
    <property type="term" value="F:metal ion binding"/>
    <property type="evidence" value="ECO:0007669"/>
    <property type="project" value="UniProtKB-KW"/>
</dbReference>
<name>A0A3E3E9D3_9FIRM</name>
<comment type="cofactor">
    <cofactor evidence="2">
        <name>Mn(2+)</name>
        <dbReference type="ChEBI" id="CHEBI:29035"/>
    </cofactor>
    <text evidence="2">The Mn(2+) ion enhances activity.</text>
</comment>
<dbReference type="InterPro" id="IPR002933">
    <property type="entry name" value="Peptidase_M20"/>
</dbReference>
<evidence type="ECO:0000313" key="5">
    <source>
        <dbReference type="Proteomes" id="UP000261032"/>
    </source>
</evidence>
<feature type="domain" description="Peptidase M20 dimerisation" evidence="3">
    <location>
        <begin position="181"/>
        <end position="269"/>
    </location>
</feature>
<feature type="binding site" evidence="2">
    <location>
        <position position="133"/>
    </location>
    <ligand>
        <name>Mn(2+)</name>
        <dbReference type="ChEBI" id="CHEBI:29035"/>
        <label>2</label>
    </ligand>
</feature>
<dbReference type="InterPro" id="IPR011650">
    <property type="entry name" value="Peptidase_M20_dimer"/>
</dbReference>
<gene>
    <name evidence="4" type="ORF">DXB93_15715</name>
</gene>
<dbReference type="InterPro" id="IPR017439">
    <property type="entry name" value="Amidohydrolase"/>
</dbReference>
<comment type="caution">
    <text evidence="4">The sequence shown here is derived from an EMBL/GenBank/DDBJ whole genome shotgun (WGS) entry which is preliminary data.</text>
</comment>
<dbReference type="Gene3D" id="3.30.70.360">
    <property type="match status" value="1"/>
</dbReference>
<accession>A0A3E3E9D3</accession>
<dbReference type="AlphaFoldDB" id="A0A3E3E9D3"/>
<protein>
    <submittedName>
        <fullName evidence="4">Amidohydrolase</fullName>
    </submittedName>
</protein>
<sequence length="384" mass="42243">MEDDSLQKELEYQFEWFHRNPELSYEEYETTKRIKTLLQEHDIEVLDLPLKTGLVAVIRGGYPGKVIALRSDIDALPVNEETTLSYKSEIEGKMHACGHDFHLTTIYGVALLLNENAAQLHGTVKLLFQPAEESSLGALKIIETGVLDDVNAIFGIHSTSQFEVGTIGIKAGTISAAVDRFKINLKGFGSHAAHPQMAKDPIVAAAALVNSLQTIVSRNMDPFNSSVLSITHLQAGNTWNVIPEQALIEGTVRTLTSEERELFGKRLKEITYGISQAYDLDTEIEWIAGPPATVNDEEWSNFAKAIAQAEKIAIGIPEATLGGEDFAFYLEKIRGAFIKIGTGKTYPNHHPKFKVNPAALSLAAKYLSQLAKQALLKLEADEND</sequence>
<dbReference type="PANTHER" id="PTHR11014">
    <property type="entry name" value="PEPTIDASE M20 FAMILY MEMBER"/>
    <property type="match status" value="1"/>
</dbReference>
<evidence type="ECO:0000256" key="2">
    <source>
        <dbReference type="PIRSR" id="PIRSR005962-1"/>
    </source>
</evidence>
<dbReference type="Pfam" id="PF01546">
    <property type="entry name" value="Peptidase_M20"/>
    <property type="match status" value="1"/>
</dbReference>
<dbReference type="FunFam" id="3.30.70.360:FF:000001">
    <property type="entry name" value="N-acetyldiaminopimelate deacetylase"/>
    <property type="match status" value="1"/>
</dbReference>
<evidence type="ECO:0000259" key="3">
    <source>
        <dbReference type="Pfam" id="PF07687"/>
    </source>
</evidence>
<dbReference type="GO" id="GO:0019877">
    <property type="term" value="P:diaminopimelate biosynthetic process"/>
    <property type="evidence" value="ECO:0007669"/>
    <property type="project" value="UniProtKB-ARBA"/>
</dbReference>
<dbReference type="Pfam" id="PF07687">
    <property type="entry name" value="M20_dimer"/>
    <property type="match status" value="1"/>
</dbReference>
<dbReference type="NCBIfam" id="TIGR01891">
    <property type="entry name" value="amidohydrolases"/>
    <property type="match status" value="1"/>
</dbReference>
<feature type="binding site" evidence="2">
    <location>
        <position position="99"/>
    </location>
    <ligand>
        <name>Mn(2+)</name>
        <dbReference type="ChEBI" id="CHEBI:29035"/>
        <label>2</label>
    </ligand>
</feature>
<evidence type="ECO:0000313" key="4">
    <source>
        <dbReference type="EMBL" id="RGD79922.1"/>
    </source>
</evidence>
<dbReference type="RefSeq" id="WP_117582434.1">
    <property type="nucleotide sequence ID" value="NZ_JAMOWX010000016.1"/>
</dbReference>
<keyword evidence="2" id="KW-0464">Manganese</keyword>
<dbReference type="GO" id="GO:0050118">
    <property type="term" value="F:N-acetyldiaminopimelate deacetylase activity"/>
    <property type="evidence" value="ECO:0007669"/>
    <property type="project" value="UniProtKB-ARBA"/>
</dbReference>
<feature type="binding site" evidence="2">
    <location>
        <position position="97"/>
    </location>
    <ligand>
        <name>Mn(2+)</name>
        <dbReference type="ChEBI" id="CHEBI:29035"/>
        <label>2</label>
    </ligand>
</feature>
<organism evidence="4 5">
    <name type="scientific">Thomasclavelia ramosa</name>
    <dbReference type="NCBI Taxonomy" id="1547"/>
    <lineage>
        <taxon>Bacteria</taxon>
        <taxon>Bacillati</taxon>
        <taxon>Bacillota</taxon>
        <taxon>Erysipelotrichia</taxon>
        <taxon>Erysipelotrichales</taxon>
        <taxon>Coprobacillaceae</taxon>
        <taxon>Thomasclavelia</taxon>
    </lineage>
</organism>
<dbReference type="SUPFAM" id="SSF55031">
    <property type="entry name" value="Bacterial exopeptidase dimerisation domain"/>
    <property type="match status" value="1"/>
</dbReference>
<dbReference type="PIRSF" id="PIRSF005962">
    <property type="entry name" value="Pept_M20D_amidohydro"/>
    <property type="match status" value="1"/>
</dbReference>
<dbReference type="EMBL" id="QUSL01000033">
    <property type="protein sequence ID" value="RGD79922.1"/>
    <property type="molecule type" value="Genomic_DNA"/>
</dbReference>
<dbReference type="Gene3D" id="3.40.630.10">
    <property type="entry name" value="Zn peptidases"/>
    <property type="match status" value="1"/>
</dbReference>
<keyword evidence="2" id="KW-0479">Metal-binding</keyword>